<feature type="active site" evidence="5">
    <location>
        <position position="27"/>
    </location>
</feature>
<dbReference type="SUPFAM" id="SSF55068">
    <property type="entry name" value="Peptide methionine sulfoxide reductase"/>
    <property type="match status" value="1"/>
</dbReference>
<evidence type="ECO:0000256" key="1">
    <source>
        <dbReference type="ARBA" id="ARBA00005591"/>
    </source>
</evidence>
<dbReference type="GO" id="GO:0008113">
    <property type="term" value="F:peptide-methionine (S)-S-oxide reductase activity"/>
    <property type="evidence" value="ECO:0007669"/>
    <property type="project" value="UniProtKB-UniRule"/>
</dbReference>
<dbReference type="AlphaFoldDB" id="A0A9Q8TZZ1"/>
<dbReference type="PANTHER" id="PTHR42799">
    <property type="entry name" value="MITOCHONDRIAL PEPTIDE METHIONINE SULFOXIDE REDUCTASE"/>
    <property type="match status" value="1"/>
</dbReference>
<evidence type="ECO:0000256" key="5">
    <source>
        <dbReference type="HAMAP-Rule" id="MF_01401"/>
    </source>
</evidence>
<dbReference type="InterPro" id="IPR036509">
    <property type="entry name" value="Met_Sox_Rdtase_MsrA_sf"/>
</dbReference>
<comment type="similarity">
    <text evidence="1 5">Belongs to the MsrA Met sulfoxide reductase family.</text>
</comment>
<evidence type="ECO:0000313" key="8">
    <source>
        <dbReference type="Proteomes" id="UP001056381"/>
    </source>
</evidence>
<name>A0A9Q8TZZ1_9GAMM</name>
<dbReference type="EMBL" id="CP097966">
    <property type="protein sequence ID" value="URQ63325.1"/>
    <property type="molecule type" value="Genomic_DNA"/>
</dbReference>
<evidence type="ECO:0000256" key="4">
    <source>
        <dbReference type="ARBA" id="ARBA00048782"/>
    </source>
</evidence>
<organism evidence="7 8">
    <name type="scientific">SAR86 cluster bacterium</name>
    <dbReference type="NCBI Taxonomy" id="2030880"/>
    <lineage>
        <taxon>Bacteria</taxon>
        <taxon>Pseudomonadati</taxon>
        <taxon>Pseudomonadota</taxon>
        <taxon>Gammaproteobacteria</taxon>
        <taxon>SAR86 cluster</taxon>
    </lineage>
</organism>
<dbReference type="NCBIfam" id="TIGR00401">
    <property type="entry name" value="msrA"/>
    <property type="match status" value="1"/>
</dbReference>
<evidence type="ECO:0000256" key="2">
    <source>
        <dbReference type="ARBA" id="ARBA00023002"/>
    </source>
</evidence>
<dbReference type="EC" id="1.8.4.11" evidence="5"/>
<dbReference type="Gene3D" id="3.30.1060.10">
    <property type="entry name" value="Peptide methionine sulphoxide reductase MsrA"/>
    <property type="match status" value="1"/>
</dbReference>
<dbReference type="Proteomes" id="UP001056381">
    <property type="component" value="Chromosome"/>
</dbReference>
<proteinExistence type="inferred from homology"/>
<keyword evidence="2 5" id="KW-0560">Oxidoreductase</keyword>
<comment type="catalytic activity">
    <reaction evidence="3 5">
        <text>L-methionyl-[protein] + [thioredoxin]-disulfide + H2O = L-methionyl-(S)-S-oxide-[protein] + [thioredoxin]-dithiol</text>
        <dbReference type="Rhea" id="RHEA:14217"/>
        <dbReference type="Rhea" id="RHEA-COMP:10698"/>
        <dbReference type="Rhea" id="RHEA-COMP:10700"/>
        <dbReference type="Rhea" id="RHEA-COMP:12313"/>
        <dbReference type="Rhea" id="RHEA-COMP:12315"/>
        <dbReference type="ChEBI" id="CHEBI:15377"/>
        <dbReference type="ChEBI" id="CHEBI:16044"/>
        <dbReference type="ChEBI" id="CHEBI:29950"/>
        <dbReference type="ChEBI" id="CHEBI:44120"/>
        <dbReference type="ChEBI" id="CHEBI:50058"/>
        <dbReference type="EC" id="1.8.4.11"/>
    </reaction>
</comment>
<dbReference type="InterPro" id="IPR002569">
    <property type="entry name" value="Met_Sox_Rdtase_MsrA_dom"/>
</dbReference>
<dbReference type="PANTHER" id="PTHR42799:SF2">
    <property type="entry name" value="MITOCHONDRIAL PEPTIDE METHIONINE SULFOXIDE REDUCTASE"/>
    <property type="match status" value="1"/>
</dbReference>
<dbReference type="GO" id="GO:0005737">
    <property type="term" value="C:cytoplasm"/>
    <property type="evidence" value="ECO:0007669"/>
    <property type="project" value="TreeGrafter"/>
</dbReference>
<evidence type="ECO:0000256" key="3">
    <source>
        <dbReference type="ARBA" id="ARBA00047806"/>
    </source>
</evidence>
<protein>
    <recommendedName>
        <fullName evidence="5">Peptide methionine sulfoxide reductase MsrA</fullName>
        <shortName evidence="5">Protein-methionine-S-oxide reductase</shortName>
        <ecNumber evidence="5">1.8.4.11</ecNumber>
    </recommendedName>
    <alternativeName>
        <fullName evidence="5">Peptide-methionine (S)-S-oxide reductase</fullName>
        <shortName evidence="5">Peptide Met(O) reductase</shortName>
    </alternativeName>
</protein>
<sequence length="182" mass="21087">MKHYVTDRELFKSYPESVKEIILGAGCFWGVERLFWELPGVWTTYVSYSGGRRENPTYEEVCMGVTGHVETVNVFYDQKQIRFETILKTFWECHDPTQGMRQGNDIGEQYRSVIFCKNSEQLEAANISKEVFQTKLDEKGFGLITTEIKIETKTFPAEDYHQQYLAKNPNGYCNLKGTGCFL</sequence>
<keyword evidence="8" id="KW-1185">Reference proteome</keyword>
<gene>
    <name evidence="5 7" type="primary">msrA</name>
    <name evidence="7" type="ORF">M9B40_00750</name>
</gene>
<reference evidence="7" key="1">
    <citation type="submission" date="2022-05" db="EMBL/GenBank/DDBJ databases">
        <title>Single-amplified genomics reveal most streamlined microbe among free-living bacteria.</title>
        <authorList>
            <person name="Roda-Garcia J."/>
            <person name="Haro-Moreno J.M."/>
            <person name="Rodriguez-Valera F."/>
            <person name="Almagro-Moreno S."/>
            <person name="Lopez-Perez M."/>
        </authorList>
    </citation>
    <scope>NUCLEOTIDE SEQUENCE</scope>
    <source>
        <strain evidence="7">TMED112-D2-2</strain>
    </source>
</reference>
<feature type="domain" description="Peptide methionine sulphoxide reductase MsrA" evidence="6">
    <location>
        <begin position="20"/>
        <end position="174"/>
    </location>
</feature>
<evidence type="ECO:0000259" key="6">
    <source>
        <dbReference type="Pfam" id="PF01625"/>
    </source>
</evidence>
<dbReference type="HAMAP" id="MF_01401">
    <property type="entry name" value="MsrA"/>
    <property type="match status" value="1"/>
</dbReference>
<accession>A0A9Q8TZZ1</accession>
<comment type="function">
    <text evidence="5">Has an important function as a repair enzyme for proteins that have been inactivated by oxidation. Catalyzes the reversible oxidation-reduction of methionine sulfoxide in proteins to methionine.</text>
</comment>
<dbReference type="InterPro" id="IPR050162">
    <property type="entry name" value="MsrA_MetSO_reductase"/>
</dbReference>
<comment type="catalytic activity">
    <reaction evidence="4 5">
        <text>[thioredoxin]-disulfide + L-methionine + H2O = L-methionine (S)-S-oxide + [thioredoxin]-dithiol</text>
        <dbReference type="Rhea" id="RHEA:19993"/>
        <dbReference type="Rhea" id="RHEA-COMP:10698"/>
        <dbReference type="Rhea" id="RHEA-COMP:10700"/>
        <dbReference type="ChEBI" id="CHEBI:15377"/>
        <dbReference type="ChEBI" id="CHEBI:29950"/>
        <dbReference type="ChEBI" id="CHEBI:50058"/>
        <dbReference type="ChEBI" id="CHEBI:57844"/>
        <dbReference type="ChEBI" id="CHEBI:58772"/>
        <dbReference type="EC" id="1.8.4.11"/>
    </reaction>
</comment>
<evidence type="ECO:0000313" key="7">
    <source>
        <dbReference type="EMBL" id="URQ63325.1"/>
    </source>
</evidence>
<dbReference type="Pfam" id="PF01625">
    <property type="entry name" value="PMSR"/>
    <property type="match status" value="1"/>
</dbReference>
<dbReference type="GO" id="GO:0034599">
    <property type="term" value="P:cellular response to oxidative stress"/>
    <property type="evidence" value="ECO:0007669"/>
    <property type="project" value="TreeGrafter"/>
</dbReference>